<keyword evidence="1" id="KW-0732">Signal</keyword>
<organism evidence="2">
    <name type="scientific">Hordeum vulgare subsp. vulgare</name>
    <name type="common">Domesticated barley</name>
    <dbReference type="NCBI Taxonomy" id="112509"/>
    <lineage>
        <taxon>Eukaryota</taxon>
        <taxon>Viridiplantae</taxon>
        <taxon>Streptophyta</taxon>
        <taxon>Embryophyta</taxon>
        <taxon>Tracheophyta</taxon>
        <taxon>Spermatophyta</taxon>
        <taxon>Magnoliopsida</taxon>
        <taxon>Liliopsida</taxon>
        <taxon>Poales</taxon>
        <taxon>Poaceae</taxon>
        <taxon>BOP clade</taxon>
        <taxon>Pooideae</taxon>
        <taxon>Triticodae</taxon>
        <taxon>Triticeae</taxon>
        <taxon>Hordeinae</taxon>
        <taxon>Hordeum</taxon>
    </lineage>
</organism>
<proteinExistence type="evidence at transcript level"/>
<accession>F2EI73</accession>
<feature type="chain" id="PRO_5003281825" evidence="1">
    <location>
        <begin position="37"/>
        <end position="89"/>
    </location>
</feature>
<dbReference type="AlphaFoldDB" id="F2EI73"/>
<evidence type="ECO:0000256" key="1">
    <source>
        <dbReference type="SAM" id="SignalP"/>
    </source>
</evidence>
<reference evidence="2" key="1">
    <citation type="journal article" date="2011" name="Plant Physiol.">
        <title>Comprehensive sequence analysis of 24,783 barley full-length cDNAs derived from 12 clone libraries.</title>
        <authorList>
            <person name="Matsumoto T."/>
            <person name="Tanaka T."/>
            <person name="Sakai H."/>
            <person name="Amano N."/>
            <person name="Kanamori H."/>
            <person name="Kurita K."/>
            <person name="Kikuta A."/>
            <person name="Kamiya K."/>
            <person name="Yamamoto M."/>
            <person name="Ikawa H."/>
            <person name="Fujii N."/>
            <person name="Hori K."/>
            <person name="Itoh T."/>
            <person name="Sato K."/>
        </authorList>
    </citation>
    <scope>NUCLEOTIDE SEQUENCE</scope>
    <source>
        <tissue evidence="2">Flower</tissue>
    </source>
</reference>
<evidence type="ECO:0000313" key="2">
    <source>
        <dbReference type="EMBL" id="BAK07045.1"/>
    </source>
</evidence>
<sequence>MALINISTTRSTVVCSVFVSLVVLATICSTLPSCHALTESNKPVHVVCKTPDPCFDDNGCKAMCERNGMHFYLNTCRRASLPECCCYEI</sequence>
<name>F2EI73_HORVV</name>
<protein>
    <submittedName>
        <fullName evidence="2">Predicted protein</fullName>
    </submittedName>
</protein>
<dbReference type="EMBL" id="AK375850">
    <property type="protein sequence ID" value="BAK07045.1"/>
    <property type="molecule type" value="mRNA"/>
</dbReference>
<feature type="signal peptide" evidence="1">
    <location>
        <begin position="1"/>
        <end position="36"/>
    </location>
</feature>